<evidence type="ECO:0000259" key="2">
    <source>
        <dbReference type="Pfam" id="PF04471"/>
    </source>
</evidence>
<keyword evidence="3" id="KW-0540">Nuclease</keyword>
<dbReference type="EMBL" id="QKQS01000009">
    <property type="protein sequence ID" value="PZA12888.1"/>
    <property type="molecule type" value="Genomic_DNA"/>
</dbReference>
<dbReference type="PANTHER" id="PTHR30015:SF7">
    <property type="entry name" value="TYPE IV METHYL-DIRECTED RESTRICTION ENZYME ECOKMRR"/>
    <property type="match status" value="1"/>
</dbReference>
<feature type="domain" description="Restriction endonuclease type IV Mrr" evidence="2">
    <location>
        <begin position="198"/>
        <end position="308"/>
    </location>
</feature>
<dbReference type="AlphaFoldDB" id="A0A323UYI7"/>
<evidence type="ECO:0000313" key="3">
    <source>
        <dbReference type="EMBL" id="PZA12888.1"/>
    </source>
</evidence>
<gene>
    <name evidence="3" type="ORF">DNX69_06225</name>
</gene>
<feature type="transmembrane region" description="Helical" evidence="1">
    <location>
        <begin position="111"/>
        <end position="137"/>
    </location>
</feature>
<dbReference type="Proteomes" id="UP000248134">
    <property type="component" value="Unassembled WGS sequence"/>
</dbReference>
<dbReference type="SUPFAM" id="SSF52980">
    <property type="entry name" value="Restriction endonuclease-like"/>
    <property type="match status" value="1"/>
</dbReference>
<dbReference type="InterPro" id="IPR052906">
    <property type="entry name" value="Type_IV_Methyl-Rstrct_Enzyme"/>
</dbReference>
<dbReference type="InterPro" id="IPR011856">
    <property type="entry name" value="tRNA_endonuc-like_dom_sf"/>
</dbReference>
<evidence type="ECO:0000256" key="1">
    <source>
        <dbReference type="SAM" id="Phobius"/>
    </source>
</evidence>
<dbReference type="RefSeq" id="WP_110785151.1">
    <property type="nucleotide sequence ID" value="NZ_QKQS01000009.1"/>
</dbReference>
<proteinExistence type="predicted"/>
<dbReference type="PANTHER" id="PTHR30015">
    <property type="entry name" value="MRR RESTRICTION SYSTEM PROTEIN"/>
    <property type="match status" value="1"/>
</dbReference>
<keyword evidence="3" id="KW-0378">Hydrolase</keyword>
<dbReference type="Gene3D" id="3.40.1350.10">
    <property type="match status" value="1"/>
</dbReference>
<dbReference type="GO" id="GO:0009307">
    <property type="term" value="P:DNA restriction-modification system"/>
    <property type="evidence" value="ECO:0007669"/>
    <property type="project" value="InterPro"/>
</dbReference>
<name>A0A323UYI7_RHOPL</name>
<comment type="caution">
    <text evidence="3">The sequence shown here is derived from an EMBL/GenBank/DDBJ whole genome shotgun (WGS) entry which is preliminary data.</text>
</comment>
<keyword evidence="3" id="KW-0255">Endonuclease</keyword>
<sequence>MFTFVKDAVRQWAVDVFANSVKRLGSADDRLQAIRWLGQSRDIVASELSVSDKIRRLSSLVDSRSVVKFVAARVTEAVQNYRHSNLPIAVKVAIPATLAAVPLVGGQAAGLAAFGGAIGVPILLLVFLGAAGITSIIEAIIRDPAARPAIAEVIDIIIKDERLRETSWKMKAAMRERPVDPVRFATPQEGAGVHDALLKMDPFQFERHVMSFFESAGCKSWVTQRSNDLGVDGFAVHPKGLIVTQCKRNAPDNRVGRPVVQQFKGVIEEQNAYHGYIVTTSSFSEEARQSATLSGRITLVDSGELVSWHFEAPRFDL</sequence>
<dbReference type="OrthoDB" id="9803736at2"/>
<protein>
    <submittedName>
        <fullName evidence="3">Restriction endonuclease</fullName>
    </submittedName>
</protein>
<keyword evidence="1" id="KW-1133">Transmembrane helix</keyword>
<organism evidence="3 4">
    <name type="scientific">Rhodopseudomonas palustris</name>
    <dbReference type="NCBI Taxonomy" id="1076"/>
    <lineage>
        <taxon>Bacteria</taxon>
        <taxon>Pseudomonadati</taxon>
        <taxon>Pseudomonadota</taxon>
        <taxon>Alphaproteobacteria</taxon>
        <taxon>Hyphomicrobiales</taxon>
        <taxon>Nitrobacteraceae</taxon>
        <taxon>Rhodopseudomonas</taxon>
    </lineage>
</organism>
<dbReference type="GO" id="GO:0015666">
    <property type="term" value="F:restriction endodeoxyribonuclease activity"/>
    <property type="evidence" value="ECO:0007669"/>
    <property type="project" value="TreeGrafter"/>
</dbReference>
<dbReference type="GO" id="GO:0003677">
    <property type="term" value="F:DNA binding"/>
    <property type="evidence" value="ECO:0007669"/>
    <property type="project" value="InterPro"/>
</dbReference>
<feature type="transmembrane region" description="Helical" evidence="1">
    <location>
        <begin position="88"/>
        <end position="105"/>
    </location>
</feature>
<dbReference type="Pfam" id="PF04471">
    <property type="entry name" value="Mrr_cat"/>
    <property type="match status" value="1"/>
</dbReference>
<keyword evidence="1" id="KW-0472">Membrane</keyword>
<evidence type="ECO:0000313" key="4">
    <source>
        <dbReference type="Proteomes" id="UP000248134"/>
    </source>
</evidence>
<dbReference type="InterPro" id="IPR007560">
    <property type="entry name" value="Restrct_endonuc_IV_Mrr"/>
</dbReference>
<accession>A0A323UYI7</accession>
<reference evidence="3 4" key="1">
    <citation type="submission" date="2018-06" db="EMBL/GenBank/DDBJ databases">
        <title>Draft Whole-Genome Sequence of the purple photosynthetic bacterium Rhodospeudomonas palustris XCP.</title>
        <authorList>
            <person name="Rayyan A."/>
            <person name="Meyer T.E."/>
            <person name="Kyndt J.A."/>
        </authorList>
    </citation>
    <scope>NUCLEOTIDE SEQUENCE [LARGE SCALE GENOMIC DNA]</scope>
    <source>
        <strain evidence="3 4">XCP</strain>
    </source>
</reference>
<dbReference type="InterPro" id="IPR011335">
    <property type="entry name" value="Restrct_endonuc-II-like"/>
</dbReference>
<keyword evidence="1" id="KW-0812">Transmembrane</keyword>